<evidence type="ECO:0000313" key="3">
    <source>
        <dbReference type="Proteomes" id="UP001497457"/>
    </source>
</evidence>
<dbReference type="Pfam" id="PF07197">
    <property type="entry name" value="DUF1409"/>
    <property type="match status" value="1"/>
</dbReference>
<sequence>MKTTLQSIMPHLDKDIDTLVEDAERIRVLYRQIKGQLPTEVETLLIPLAYIESHQPQLLQARAHLDDRTHQEELSLVKTASKSRADALNSEIGKLEDSRPSILAEIDRLKAHKIELEKQVAATAAAIVENENKLCQLLGVISEKKLEMKLTVCRAIELHKKLHPIPRSVDED</sequence>
<keyword evidence="3" id="KW-1185">Reference proteome</keyword>
<name>A0ABC9B2Q2_9POAL</name>
<accession>A0ABC9B2Q2</accession>
<evidence type="ECO:0000259" key="1">
    <source>
        <dbReference type="Pfam" id="PF07197"/>
    </source>
</evidence>
<proteinExistence type="predicted"/>
<feature type="domain" description="DUF1409" evidence="1">
    <location>
        <begin position="12"/>
        <end position="55"/>
    </location>
</feature>
<dbReference type="AlphaFoldDB" id="A0ABC9B2Q2"/>
<dbReference type="EMBL" id="OZ075134">
    <property type="protein sequence ID" value="CAL4992925.1"/>
    <property type="molecule type" value="Genomic_DNA"/>
</dbReference>
<reference evidence="2" key="1">
    <citation type="submission" date="2024-10" db="EMBL/GenBank/DDBJ databases">
        <authorList>
            <person name="Ryan C."/>
        </authorList>
    </citation>
    <scope>NUCLEOTIDE SEQUENCE [LARGE SCALE GENOMIC DNA]</scope>
</reference>
<protein>
    <recommendedName>
        <fullName evidence="1">DUF1409 domain-containing protein</fullName>
    </recommendedName>
</protein>
<dbReference type="Proteomes" id="UP001497457">
    <property type="component" value="Chromosome 24b"/>
</dbReference>
<evidence type="ECO:0000313" key="2">
    <source>
        <dbReference type="EMBL" id="CAL4992925.1"/>
    </source>
</evidence>
<organism evidence="2 3">
    <name type="scientific">Urochloa decumbens</name>
    <dbReference type="NCBI Taxonomy" id="240449"/>
    <lineage>
        <taxon>Eukaryota</taxon>
        <taxon>Viridiplantae</taxon>
        <taxon>Streptophyta</taxon>
        <taxon>Embryophyta</taxon>
        <taxon>Tracheophyta</taxon>
        <taxon>Spermatophyta</taxon>
        <taxon>Magnoliopsida</taxon>
        <taxon>Liliopsida</taxon>
        <taxon>Poales</taxon>
        <taxon>Poaceae</taxon>
        <taxon>PACMAD clade</taxon>
        <taxon>Panicoideae</taxon>
        <taxon>Panicodae</taxon>
        <taxon>Paniceae</taxon>
        <taxon>Melinidinae</taxon>
        <taxon>Urochloa</taxon>
    </lineage>
</organism>
<dbReference type="InterPro" id="IPR010811">
    <property type="entry name" value="DUF1409"/>
</dbReference>
<gene>
    <name evidence="2" type="ORF">URODEC1_LOCUS61335</name>
</gene>